<dbReference type="RefSeq" id="WP_377178711.1">
    <property type="nucleotide sequence ID" value="NZ_JBHUJB010000076.1"/>
</dbReference>
<keyword evidence="4" id="KW-1185">Reference proteome</keyword>
<feature type="region of interest" description="Disordered" evidence="2">
    <location>
        <begin position="1"/>
        <end position="122"/>
    </location>
</feature>
<evidence type="ECO:0000313" key="4">
    <source>
        <dbReference type="Proteomes" id="UP001597389"/>
    </source>
</evidence>
<protein>
    <submittedName>
        <fullName evidence="3">Tetratricopeptide repeat protein</fullName>
    </submittedName>
</protein>
<dbReference type="SMART" id="SM00028">
    <property type="entry name" value="TPR"/>
    <property type="match status" value="3"/>
</dbReference>
<proteinExistence type="predicted"/>
<name>A0ABW4ZEQ4_9BACT</name>
<feature type="repeat" description="TPR" evidence="1">
    <location>
        <begin position="353"/>
        <end position="386"/>
    </location>
</feature>
<sequence>MQPGDLKYAKPSVGIDGRPVTRPGQGGSGVRPQPRPGEGGAGVRPAPKPDRPNVGRPDRPNVGRPDRPDVGRPDRPSVGNPIAKPPIGNRPGKPGKPGRPGDGWGGNRPGVGHRPGGGNNINIGNKVDVNFSRNVNWSVDARHWGGRPWWGVGSYYPWHRGHWHYGWHYRPYYYRPGRVIAWGLVAWGVGNLIFDCGYHHYYNPYPTQTVVVYSDSGKSSVNYAQPVTSSAEQAVEQRSDMSQKESDSLAAKASAAFDEALKKFKQKDYLNALKKVDEAISYDPGETVQHEFKALCLFALKKYPDAAGVLNSVLSSNPGWGWDTMIGLYDASSTYEAQLRALEDYAKKSPKAADAQFLLGYHYMTAGYMEEAEEAFAKCVELQPRDQVAAELMRLTKNSSTGDSQGSADPKQKEYAPPALDTLHGAWSAKSGAGTIKLTIGDDNKFTWDYSDGKKPFKMTGTASMDDGLLVLGGEDSQIVAAIEMKDDKTLHFVIAGGPDGDPGLDFKKS</sequence>
<dbReference type="Pfam" id="PF13432">
    <property type="entry name" value="TPR_16"/>
    <property type="match status" value="1"/>
</dbReference>
<gene>
    <name evidence="3" type="ORF">ACFSW8_15495</name>
</gene>
<dbReference type="PROSITE" id="PS50005">
    <property type="entry name" value="TPR"/>
    <property type="match status" value="1"/>
</dbReference>
<dbReference type="InterPro" id="IPR019734">
    <property type="entry name" value="TPR_rpt"/>
</dbReference>
<comment type="caution">
    <text evidence="3">The sequence shown here is derived from an EMBL/GenBank/DDBJ whole genome shotgun (WGS) entry which is preliminary data.</text>
</comment>
<dbReference type="InterPro" id="IPR011990">
    <property type="entry name" value="TPR-like_helical_dom_sf"/>
</dbReference>
<feature type="compositionally biased region" description="Gly residues" evidence="2">
    <location>
        <begin position="98"/>
        <end position="119"/>
    </location>
</feature>
<evidence type="ECO:0000256" key="2">
    <source>
        <dbReference type="SAM" id="MobiDB-lite"/>
    </source>
</evidence>
<organism evidence="3 4">
    <name type="scientific">Rubritalea tangerina</name>
    <dbReference type="NCBI Taxonomy" id="430798"/>
    <lineage>
        <taxon>Bacteria</taxon>
        <taxon>Pseudomonadati</taxon>
        <taxon>Verrucomicrobiota</taxon>
        <taxon>Verrucomicrobiia</taxon>
        <taxon>Verrucomicrobiales</taxon>
        <taxon>Rubritaleaceae</taxon>
        <taxon>Rubritalea</taxon>
    </lineage>
</organism>
<keyword evidence="1" id="KW-0802">TPR repeat</keyword>
<evidence type="ECO:0000256" key="1">
    <source>
        <dbReference type="PROSITE-ProRule" id="PRU00339"/>
    </source>
</evidence>
<evidence type="ECO:0000313" key="3">
    <source>
        <dbReference type="EMBL" id="MFD2160307.1"/>
    </source>
</evidence>
<feature type="compositionally biased region" description="Basic and acidic residues" evidence="2">
    <location>
        <begin position="47"/>
        <end position="75"/>
    </location>
</feature>
<dbReference type="EMBL" id="JBHUJB010000076">
    <property type="protein sequence ID" value="MFD2160307.1"/>
    <property type="molecule type" value="Genomic_DNA"/>
</dbReference>
<dbReference type="Proteomes" id="UP001597389">
    <property type="component" value="Unassembled WGS sequence"/>
</dbReference>
<accession>A0ABW4ZEQ4</accession>
<dbReference type="SUPFAM" id="SSF48452">
    <property type="entry name" value="TPR-like"/>
    <property type="match status" value="1"/>
</dbReference>
<reference evidence="4" key="1">
    <citation type="journal article" date="2019" name="Int. J. Syst. Evol. Microbiol.">
        <title>The Global Catalogue of Microorganisms (GCM) 10K type strain sequencing project: providing services to taxonomists for standard genome sequencing and annotation.</title>
        <authorList>
            <consortium name="The Broad Institute Genomics Platform"/>
            <consortium name="The Broad Institute Genome Sequencing Center for Infectious Disease"/>
            <person name="Wu L."/>
            <person name="Ma J."/>
        </authorList>
    </citation>
    <scope>NUCLEOTIDE SEQUENCE [LARGE SCALE GENOMIC DNA]</scope>
    <source>
        <strain evidence="4">CCUG 57942</strain>
    </source>
</reference>
<dbReference type="Gene3D" id="1.25.40.10">
    <property type="entry name" value="Tetratricopeptide repeat domain"/>
    <property type="match status" value="2"/>
</dbReference>